<sequence>MSVVVTGATGHLGRLIVEGLLEAGVAPDQVVAGGRRTKRLADLAGRGVRVVEIDYARPETLAAALAGADTLMLVSGSEVGQRVAQHGAAIDAARAAGVRRIVYTSAPHADATELVLAPEHRATEELLTASGLVVTVLRNNWYTENYVPTLQQAAATGQVVASAGDGRVASASRADFAAGAVAVLTSAEHDGRTYELTGDVAWTHDELAAAVGEVLGRPVTYVRATPDEQRAGLLAAGLHEGTAGFLVALDQNIAAGTLADVTDTLRTLIGRPTTPLVDGLRAAWTATTAS</sequence>
<dbReference type="Proteomes" id="UP000000485">
    <property type="component" value="Chromosome"/>
</dbReference>
<evidence type="ECO:0000313" key="3">
    <source>
        <dbReference type="Proteomes" id="UP000000485"/>
    </source>
</evidence>
<name>F8A5Y2_CELGA</name>
<dbReference type="CDD" id="cd05269">
    <property type="entry name" value="TMR_SDR_a"/>
    <property type="match status" value="1"/>
</dbReference>
<dbReference type="InterPro" id="IPR036291">
    <property type="entry name" value="NAD(P)-bd_dom_sf"/>
</dbReference>
<dbReference type="Gene3D" id="3.40.50.720">
    <property type="entry name" value="NAD(P)-binding Rossmann-like Domain"/>
    <property type="match status" value="1"/>
</dbReference>
<accession>F8A5Y2</accession>
<gene>
    <name evidence="2" type="ordered locus">Celgi_2929</name>
</gene>
<protein>
    <submittedName>
        <fullName evidence="2">NAD-dependent epimerase/dehydratase</fullName>
    </submittedName>
</protein>
<organism evidence="2 3">
    <name type="scientific">Cellulomonas gilvus (strain ATCC 13127 / NRRL B-14078)</name>
    <name type="common">Cellvibrio gilvus</name>
    <dbReference type="NCBI Taxonomy" id="593907"/>
    <lineage>
        <taxon>Bacteria</taxon>
        <taxon>Bacillati</taxon>
        <taxon>Actinomycetota</taxon>
        <taxon>Actinomycetes</taxon>
        <taxon>Micrococcales</taxon>
        <taxon>Cellulomonadaceae</taxon>
        <taxon>Cellulomonas</taxon>
    </lineage>
</organism>
<dbReference type="PANTHER" id="PTHR47129">
    <property type="entry name" value="QUINONE OXIDOREDUCTASE 2"/>
    <property type="match status" value="1"/>
</dbReference>
<dbReference type="eggNOG" id="COG0702">
    <property type="taxonomic scope" value="Bacteria"/>
</dbReference>
<feature type="domain" description="NAD(P)-binding" evidence="1">
    <location>
        <begin position="7"/>
        <end position="186"/>
    </location>
</feature>
<dbReference type="STRING" id="593907.Celgi_2929"/>
<dbReference type="EMBL" id="CP002665">
    <property type="protein sequence ID" value="AEI13422.1"/>
    <property type="molecule type" value="Genomic_DNA"/>
</dbReference>
<dbReference type="KEGG" id="cga:Celgi_2929"/>
<dbReference type="Gene3D" id="3.90.25.10">
    <property type="entry name" value="UDP-galactose 4-epimerase, domain 1"/>
    <property type="match status" value="1"/>
</dbReference>
<proteinExistence type="predicted"/>
<dbReference type="PANTHER" id="PTHR47129:SF1">
    <property type="entry name" value="NMRA-LIKE DOMAIN-CONTAINING PROTEIN"/>
    <property type="match status" value="1"/>
</dbReference>
<dbReference type="SUPFAM" id="SSF51735">
    <property type="entry name" value="NAD(P)-binding Rossmann-fold domains"/>
    <property type="match status" value="1"/>
</dbReference>
<dbReference type="HOGENOM" id="CLU_007383_10_4_11"/>
<evidence type="ECO:0000313" key="2">
    <source>
        <dbReference type="EMBL" id="AEI13422.1"/>
    </source>
</evidence>
<keyword evidence="3" id="KW-1185">Reference proteome</keyword>
<reference evidence="3" key="1">
    <citation type="submission" date="2011-04" db="EMBL/GenBank/DDBJ databases">
        <title>Complete sequence of Cellvibrio gilvus ATCC 13127.</title>
        <authorList>
            <person name="Lucas S."/>
            <person name="Han J."/>
            <person name="Lapidus A."/>
            <person name="Cheng J.-F."/>
            <person name="Goodwin L."/>
            <person name="Pitluck S."/>
            <person name="Peters L."/>
            <person name="Munk A."/>
            <person name="Detter J.C."/>
            <person name="Han C."/>
            <person name="Tapia R."/>
            <person name="Land M."/>
            <person name="Hauser L."/>
            <person name="Kyrpides N."/>
            <person name="Ivanova N."/>
            <person name="Ovchinnikova G."/>
            <person name="Pagani I."/>
            <person name="Mead D."/>
            <person name="Brumm P."/>
            <person name="Woyke T."/>
        </authorList>
    </citation>
    <scope>NUCLEOTIDE SEQUENCE [LARGE SCALE GENOMIC DNA]</scope>
    <source>
        <strain evidence="3">ATCC 13127 / NRRL B-14078</strain>
    </source>
</reference>
<evidence type="ECO:0000259" key="1">
    <source>
        <dbReference type="Pfam" id="PF13460"/>
    </source>
</evidence>
<dbReference type="InterPro" id="IPR052718">
    <property type="entry name" value="NmrA-type_oxidoreductase"/>
</dbReference>
<dbReference type="AlphaFoldDB" id="F8A5Y2"/>
<dbReference type="Pfam" id="PF13460">
    <property type="entry name" value="NAD_binding_10"/>
    <property type="match status" value="1"/>
</dbReference>
<dbReference type="OrthoDB" id="5510591at2"/>
<dbReference type="InterPro" id="IPR016040">
    <property type="entry name" value="NAD(P)-bd_dom"/>
</dbReference>
<dbReference type="RefSeq" id="WP_013884939.1">
    <property type="nucleotide sequence ID" value="NC_015671.1"/>
</dbReference>